<evidence type="ECO:0008006" key="3">
    <source>
        <dbReference type="Google" id="ProtNLM"/>
    </source>
</evidence>
<dbReference type="STRING" id="7868.ENSCMIP00000010084"/>
<reference evidence="2" key="2">
    <citation type="journal article" date="2007" name="PLoS Biol.">
        <title>Survey sequencing and comparative analysis of the elephant shark (Callorhinchus milii) genome.</title>
        <authorList>
            <person name="Venkatesh B."/>
            <person name="Kirkness E.F."/>
            <person name="Loh Y.H."/>
            <person name="Halpern A.L."/>
            <person name="Lee A.P."/>
            <person name="Johnson J."/>
            <person name="Dandona N."/>
            <person name="Viswanathan L.D."/>
            <person name="Tay A."/>
            <person name="Venter J.C."/>
            <person name="Strausberg R.L."/>
            <person name="Brenner S."/>
        </authorList>
    </citation>
    <scope>NUCLEOTIDE SEQUENCE [LARGE SCALE GENOMIC DNA]</scope>
</reference>
<reference evidence="2" key="1">
    <citation type="journal article" date="2006" name="Science">
        <title>Ancient noncoding elements conserved in the human genome.</title>
        <authorList>
            <person name="Venkatesh B."/>
            <person name="Kirkness E.F."/>
            <person name="Loh Y.H."/>
            <person name="Halpern A.L."/>
            <person name="Lee A.P."/>
            <person name="Johnson J."/>
            <person name="Dandona N."/>
            <person name="Viswanathan L.D."/>
            <person name="Tay A."/>
            <person name="Venter J.C."/>
            <person name="Strausberg R.L."/>
            <person name="Brenner S."/>
        </authorList>
    </citation>
    <scope>NUCLEOTIDE SEQUENCE [LARGE SCALE GENOMIC DNA]</scope>
</reference>
<accession>A0A4W3HKT9</accession>
<reference evidence="2" key="3">
    <citation type="journal article" date="2014" name="Nature">
        <title>Elephant shark genome provides unique insights into gnathostome evolution.</title>
        <authorList>
            <consortium name="International Elephant Shark Genome Sequencing Consortium"/>
            <person name="Venkatesh B."/>
            <person name="Lee A.P."/>
            <person name="Ravi V."/>
            <person name="Maurya A.K."/>
            <person name="Lian M.M."/>
            <person name="Swann J.B."/>
            <person name="Ohta Y."/>
            <person name="Flajnik M.F."/>
            <person name="Sutoh Y."/>
            <person name="Kasahara M."/>
            <person name="Hoon S."/>
            <person name="Gangu V."/>
            <person name="Roy S.W."/>
            <person name="Irimia M."/>
            <person name="Korzh V."/>
            <person name="Kondrychyn I."/>
            <person name="Lim Z.W."/>
            <person name="Tay B.H."/>
            <person name="Tohari S."/>
            <person name="Kong K.W."/>
            <person name="Ho S."/>
            <person name="Lorente-Galdos B."/>
            <person name="Quilez J."/>
            <person name="Marques-Bonet T."/>
            <person name="Raney B.J."/>
            <person name="Ingham P.W."/>
            <person name="Tay A."/>
            <person name="Hillier L.W."/>
            <person name="Minx P."/>
            <person name="Boehm T."/>
            <person name="Wilson R.K."/>
            <person name="Brenner S."/>
            <person name="Warren W.C."/>
        </authorList>
    </citation>
    <scope>NUCLEOTIDE SEQUENCE [LARGE SCALE GENOMIC DNA]</scope>
</reference>
<name>A0A4W3HKT9_CALMI</name>
<dbReference type="Proteomes" id="UP000314986">
    <property type="component" value="Unassembled WGS sequence"/>
</dbReference>
<dbReference type="InParanoid" id="A0A4W3HKT9"/>
<protein>
    <recommendedName>
        <fullName evidence="3">EF-hand domain-containing protein</fullName>
    </recommendedName>
</protein>
<keyword evidence="2" id="KW-1185">Reference proteome</keyword>
<dbReference type="Ensembl" id="ENSCMIT00000010353.1">
    <property type="protein sequence ID" value="ENSCMIP00000010084.1"/>
    <property type="gene ID" value="ENSCMIG00000005316.1"/>
</dbReference>
<reference evidence="1" key="4">
    <citation type="submission" date="2025-08" db="UniProtKB">
        <authorList>
            <consortium name="Ensembl"/>
        </authorList>
    </citation>
    <scope>IDENTIFICATION</scope>
</reference>
<reference evidence="1" key="5">
    <citation type="submission" date="2025-09" db="UniProtKB">
        <authorList>
            <consortium name="Ensembl"/>
        </authorList>
    </citation>
    <scope>IDENTIFICATION</scope>
</reference>
<sequence>MGTRSGEQVAAFRDVFEIFNRTGEDSVGVDYLLDMMKQVQIYLKNPLVPNDVKVNGVNQGSGGHVKGWLALVLLQNYAKDNQCFRDSLNAE</sequence>
<evidence type="ECO:0000313" key="2">
    <source>
        <dbReference type="Proteomes" id="UP000314986"/>
    </source>
</evidence>
<organism evidence="1 2">
    <name type="scientific">Callorhinchus milii</name>
    <name type="common">Ghost shark</name>
    <dbReference type="NCBI Taxonomy" id="7868"/>
    <lineage>
        <taxon>Eukaryota</taxon>
        <taxon>Metazoa</taxon>
        <taxon>Chordata</taxon>
        <taxon>Craniata</taxon>
        <taxon>Vertebrata</taxon>
        <taxon>Chondrichthyes</taxon>
        <taxon>Holocephali</taxon>
        <taxon>Chimaeriformes</taxon>
        <taxon>Callorhinchidae</taxon>
        <taxon>Callorhinchus</taxon>
    </lineage>
</organism>
<proteinExistence type="predicted"/>
<dbReference type="AlphaFoldDB" id="A0A4W3HKT9"/>
<evidence type="ECO:0000313" key="1">
    <source>
        <dbReference type="Ensembl" id="ENSCMIP00000010084.1"/>
    </source>
</evidence>